<gene>
    <name evidence="3" type="ORF">HDE69_003554</name>
</gene>
<dbReference type="RefSeq" id="WP_183868390.1">
    <property type="nucleotide sequence ID" value="NZ_JACHCF010000008.1"/>
</dbReference>
<organism evidence="3 4">
    <name type="scientific">Pedobacter cryoconitis</name>
    <dbReference type="NCBI Taxonomy" id="188932"/>
    <lineage>
        <taxon>Bacteria</taxon>
        <taxon>Pseudomonadati</taxon>
        <taxon>Bacteroidota</taxon>
        <taxon>Sphingobacteriia</taxon>
        <taxon>Sphingobacteriales</taxon>
        <taxon>Sphingobacteriaceae</taxon>
        <taxon>Pedobacter</taxon>
    </lineage>
</organism>
<dbReference type="GO" id="GO:0008610">
    <property type="term" value="P:lipid biosynthetic process"/>
    <property type="evidence" value="ECO:0007669"/>
    <property type="project" value="TreeGrafter"/>
</dbReference>
<feature type="domain" description="Thioesterase" evidence="2">
    <location>
        <begin position="5"/>
        <end position="230"/>
    </location>
</feature>
<comment type="similarity">
    <text evidence="1">Belongs to the thioesterase family.</text>
</comment>
<dbReference type="Proteomes" id="UP000537718">
    <property type="component" value="Unassembled WGS sequence"/>
</dbReference>
<protein>
    <submittedName>
        <fullName evidence="3">Surfactin synthase thioesterase subunit</fullName>
    </submittedName>
</protein>
<proteinExistence type="inferred from homology"/>
<dbReference type="AlphaFoldDB" id="A0A7W9DL25"/>
<evidence type="ECO:0000256" key="1">
    <source>
        <dbReference type="ARBA" id="ARBA00007169"/>
    </source>
</evidence>
<sequence length="233" mass="26908">MKKMKLFCIPYAGGSAIIYNKWSQQLHSSIELVPIELAGRGRRMHEEYYQNIPEAVEDIFNFISKDITQTPYAIFGHSMGAMLAYHLTQRIREAKVSQPVHVFLSGRGAPGIKRDDKKKYHLMNEQEFLEAVVKLGGTPPEFFEHPELMQLFLPLLRNDFRLSESEDINAVIRPLDHQLSILLGKDEDLTAEQCDSWKRHTHKLCTTYYFNGGHFFLHDETTQITKIINNTLA</sequence>
<dbReference type="PANTHER" id="PTHR11487">
    <property type="entry name" value="THIOESTERASE"/>
    <property type="match status" value="1"/>
</dbReference>
<accession>A0A7W9DL25</accession>
<dbReference type="Gene3D" id="3.40.50.1820">
    <property type="entry name" value="alpha/beta hydrolase"/>
    <property type="match status" value="1"/>
</dbReference>
<dbReference type="SUPFAM" id="SSF53474">
    <property type="entry name" value="alpha/beta-Hydrolases"/>
    <property type="match status" value="1"/>
</dbReference>
<comment type="caution">
    <text evidence="3">The sequence shown here is derived from an EMBL/GenBank/DDBJ whole genome shotgun (WGS) entry which is preliminary data.</text>
</comment>
<dbReference type="PANTHER" id="PTHR11487:SF0">
    <property type="entry name" value="S-ACYL FATTY ACID SYNTHASE THIOESTERASE, MEDIUM CHAIN"/>
    <property type="match status" value="1"/>
</dbReference>
<reference evidence="3 4" key="1">
    <citation type="submission" date="2020-08" db="EMBL/GenBank/DDBJ databases">
        <title>Genomic Encyclopedia of Type Strains, Phase IV (KMG-V): Genome sequencing to study the core and pangenomes of soil and plant-associated prokaryotes.</title>
        <authorList>
            <person name="Whitman W."/>
        </authorList>
    </citation>
    <scope>NUCLEOTIDE SEQUENCE [LARGE SCALE GENOMIC DNA]</scope>
    <source>
        <strain evidence="3 4">MP7CTX6</strain>
    </source>
</reference>
<name>A0A7W9DL25_9SPHI</name>
<dbReference type="InterPro" id="IPR029058">
    <property type="entry name" value="AB_hydrolase_fold"/>
</dbReference>
<dbReference type="Pfam" id="PF00975">
    <property type="entry name" value="Thioesterase"/>
    <property type="match status" value="1"/>
</dbReference>
<evidence type="ECO:0000313" key="4">
    <source>
        <dbReference type="Proteomes" id="UP000537718"/>
    </source>
</evidence>
<evidence type="ECO:0000259" key="2">
    <source>
        <dbReference type="Pfam" id="PF00975"/>
    </source>
</evidence>
<dbReference type="EMBL" id="JACHCF010000008">
    <property type="protein sequence ID" value="MBB5622479.1"/>
    <property type="molecule type" value="Genomic_DNA"/>
</dbReference>
<dbReference type="InterPro" id="IPR012223">
    <property type="entry name" value="TEII"/>
</dbReference>
<evidence type="ECO:0000313" key="3">
    <source>
        <dbReference type="EMBL" id="MBB5622479.1"/>
    </source>
</evidence>
<dbReference type="InterPro" id="IPR001031">
    <property type="entry name" value="Thioesterase"/>
</dbReference>